<dbReference type="Proteomes" id="UP000637774">
    <property type="component" value="Unassembled WGS sequence"/>
</dbReference>
<proteinExistence type="predicted"/>
<feature type="region of interest" description="Disordered" evidence="1">
    <location>
        <begin position="22"/>
        <end position="43"/>
    </location>
</feature>
<gene>
    <name evidence="2" type="ORF">GCM10011495_20900</name>
</gene>
<keyword evidence="3" id="KW-1185">Reference proteome</keyword>
<protein>
    <submittedName>
        <fullName evidence="2">Uncharacterized protein</fullName>
    </submittedName>
</protein>
<feature type="compositionally biased region" description="Basic and acidic residues" evidence="1">
    <location>
        <begin position="32"/>
        <end position="43"/>
    </location>
</feature>
<name>A0ABQ2A6S6_9BACT</name>
<evidence type="ECO:0000313" key="3">
    <source>
        <dbReference type="Proteomes" id="UP000637774"/>
    </source>
</evidence>
<reference evidence="3" key="1">
    <citation type="journal article" date="2019" name="Int. J. Syst. Evol. Microbiol.">
        <title>The Global Catalogue of Microorganisms (GCM) 10K type strain sequencing project: providing services to taxonomists for standard genome sequencing and annotation.</title>
        <authorList>
            <consortium name="The Broad Institute Genomics Platform"/>
            <consortium name="The Broad Institute Genome Sequencing Center for Infectious Disease"/>
            <person name="Wu L."/>
            <person name="Ma J."/>
        </authorList>
    </citation>
    <scope>NUCLEOTIDE SEQUENCE [LARGE SCALE GENOMIC DNA]</scope>
    <source>
        <strain evidence="3">CGMCC 1.14966</strain>
    </source>
</reference>
<organism evidence="2 3">
    <name type="scientific">Hymenobacter frigidus</name>
    <dbReference type="NCBI Taxonomy" id="1524095"/>
    <lineage>
        <taxon>Bacteria</taxon>
        <taxon>Pseudomonadati</taxon>
        <taxon>Bacteroidota</taxon>
        <taxon>Cytophagia</taxon>
        <taxon>Cytophagales</taxon>
        <taxon>Hymenobacteraceae</taxon>
        <taxon>Hymenobacter</taxon>
    </lineage>
</organism>
<dbReference type="EMBL" id="BMGY01000017">
    <property type="protein sequence ID" value="GGH85806.1"/>
    <property type="molecule type" value="Genomic_DNA"/>
</dbReference>
<evidence type="ECO:0000256" key="1">
    <source>
        <dbReference type="SAM" id="MobiDB-lite"/>
    </source>
</evidence>
<comment type="caution">
    <text evidence="2">The sequence shown here is derived from an EMBL/GenBank/DDBJ whole genome shotgun (WGS) entry which is preliminary data.</text>
</comment>
<accession>A0ABQ2A6S6</accession>
<evidence type="ECO:0000313" key="2">
    <source>
        <dbReference type="EMBL" id="GGH85806.1"/>
    </source>
</evidence>
<sequence>MAREGEERKDEEQDAVHRVFGQHHAQCTQQGHKTEKEKERGHEGVMLSAAKHLITLALLNGNMFRQRQR</sequence>